<dbReference type="EMBL" id="AP023356">
    <property type="protein sequence ID" value="BCJ39892.1"/>
    <property type="molecule type" value="Genomic_DNA"/>
</dbReference>
<accession>A0ABM7LKW1</accession>
<reference evidence="1 2" key="1">
    <citation type="submission" date="2020-08" db="EMBL/GenBank/DDBJ databases">
        <title>Whole genome shotgun sequence of Actinoplanes ianthinogenes NBRC 13996.</title>
        <authorList>
            <person name="Komaki H."/>
            <person name="Tamura T."/>
        </authorList>
    </citation>
    <scope>NUCLEOTIDE SEQUENCE [LARGE SCALE GENOMIC DNA]</scope>
    <source>
        <strain evidence="1 2">NBRC 13996</strain>
    </source>
</reference>
<sequence>MNTPAAVSAAQERARAAGFTMSSEESCGRFLGVLAGAVRPGGRILEIGTGSGAGLGWIVAGLGGRSDVEVHSVELDPAIHALAAAAEWPSWVRLHLGDVHDLYPVLGSFDLIFADAPGGKWTDLDRTIAALTPGGLLLVDDMRPERWGSADHERLTGEVATTLLTHPGLNAVELTWSTGLILCSRIG</sequence>
<dbReference type="CDD" id="cd02440">
    <property type="entry name" value="AdoMet_MTases"/>
    <property type="match status" value="1"/>
</dbReference>
<gene>
    <name evidence="1" type="ORF">Aiant_05490</name>
</gene>
<keyword evidence="2" id="KW-1185">Reference proteome</keyword>
<evidence type="ECO:0000313" key="1">
    <source>
        <dbReference type="EMBL" id="BCJ39892.1"/>
    </source>
</evidence>
<dbReference type="Proteomes" id="UP000676967">
    <property type="component" value="Chromosome"/>
</dbReference>
<dbReference type="RefSeq" id="WP_189330770.1">
    <property type="nucleotide sequence ID" value="NZ_AP023356.1"/>
</dbReference>
<name>A0ABM7LKW1_9ACTN</name>
<dbReference type="SUPFAM" id="SSF53335">
    <property type="entry name" value="S-adenosyl-L-methionine-dependent methyltransferases"/>
    <property type="match status" value="1"/>
</dbReference>
<dbReference type="InterPro" id="IPR029063">
    <property type="entry name" value="SAM-dependent_MTases_sf"/>
</dbReference>
<proteinExistence type="predicted"/>
<protein>
    <recommendedName>
        <fullName evidence="3">O-methyltransferase</fullName>
    </recommendedName>
</protein>
<dbReference type="PANTHER" id="PTHR43167">
    <property type="entry name" value="PUTATIVE (AFU_ORTHOLOGUE AFUA_6G01830)-RELATED"/>
    <property type="match status" value="1"/>
</dbReference>
<organism evidence="1 2">
    <name type="scientific">Actinoplanes ianthinogenes</name>
    <dbReference type="NCBI Taxonomy" id="122358"/>
    <lineage>
        <taxon>Bacteria</taxon>
        <taxon>Bacillati</taxon>
        <taxon>Actinomycetota</taxon>
        <taxon>Actinomycetes</taxon>
        <taxon>Micromonosporales</taxon>
        <taxon>Micromonosporaceae</taxon>
        <taxon>Actinoplanes</taxon>
    </lineage>
</organism>
<dbReference type="Gene3D" id="3.40.50.150">
    <property type="entry name" value="Vaccinia Virus protein VP39"/>
    <property type="match status" value="1"/>
</dbReference>
<evidence type="ECO:0000313" key="2">
    <source>
        <dbReference type="Proteomes" id="UP000676967"/>
    </source>
</evidence>
<evidence type="ECO:0008006" key="3">
    <source>
        <dbReference type="Google" id="ProtNLM"/>
    </source>
</evidence>
<dbReference type="PANTHER" id="PTHR43167:SF1">
    <property type="entry name" value="PUTATIVE (AFU_ORTHOLOGUE AFUA_6G01830)-RELATED"/>
    <property type="match status" value="1"/>
</dbReference>
<dbReference type="Pfam" id="PF13578">
    <property type="entry name" value="Methyltransf_24"/>
    <property type="match status" value="1"/>
</dbReference>